<dbReference type="AlphaFoldDB" id="A0A4U8TQ97"/>
<protein>
    <submittedName>
        <fullName evidence="2">Uncharacterized protein</fullName>
    </submittedName>
</protein>
<feature type="transmembrane region" description="Helical" evidence="1">
    <location>
        <begin position="12"/>
        <end position="35"/>
    </location>
</feature>
<evidence type="ECO:0000313" key="3">
    <source>
        <dbReference type="Proteomes" id="UP000029707"/>
    </source>
</evidence>
<proteinExistence type="predicted"/>
<keyword evidence="3" id="KW-1185">Reference proteome</keyword>
<dbReference type="Proteomes" id="UP000029707">
    <property type="component" value="Unassembled WGS sequence"/>
</dbReference>
<dbReference type="STRING" id="425400.LS65_03295"/>
<accession>A0A4U8TQ97</accession>
<keyword evidence="1" id="KW-1133">Transmembrane helix</keyword>
<dbReference type="OrthoDB" id="5323893at2"/>
<evidence type="ECO:0000256" key="1">
    <source>
        <dbReference type="SAM" id="Phobius"/>
    </source>
</evidence>
<reference evidence="2 3" key="1">
    <citation type="journal article" date="2014" name="Genome Announc.">
        <title>Draft genome sequences of eight enterohepatic helicobacter species isolated from both laboratory and wild rodents.</title>
        <authorList>
            <person name="Sheh A."/>
            <person name="Shen Z."/>
            <person name="Fox J.G."/>
        </authorList>
    </citation>
    <scope>NUCLEOTIDE SEQUENCE [LARGE SCALE GENOMIC DNA]</scope>
    <source>
        <strain evidence="2 3">MIT 01-6451</strain>
    </source>
</reference>
<dbReference type="RefSeq" id="WP_034361261.1">
    <property type="nucleotide sequence ID" value="NZ_CAJUDB010000001.1"/>
</dbReference>
<evidence type="ECO:0000313" key="2">
    <source>
        <dbReference type="EMBL" id="TLE02762.1"/>
    </source>
</evidence>
<name>A0A4U8TQ97_9HELI</name>
<organism evidence="2 3">
    <name type="scientific">Helicobacter japonicus</name>
    <dbReference type="NCBI Taxonomy" id="425400"/>
    <lineage>
        <taxon>Bacteria</taxon>
        <taxon>Pseudomonadati</taxon>
        <taxon>Campylobacterota</taxon>
        <taxon>Epsilonproteobacteria</taxon>
        <taxon>Campylobacterales</taxon>
        <taxon>Helicobacteraceae</taxon>
        <taxon>Helicobacter</taxon>
    </lineage>
</organism>
<gene>
    <name evidence="2" type="ORF">LS65_002210</name>
</gene>
<keyword evidence="1" id="KW-0472">Membrane</keyword>
<sequence>MPTYRQSHNAFSLFEAIVCIIILGVIGIICSSMLLQISKNISYTKAISDSSPYIALLKIENILQYAIIESLQSNGAPLNAPSSNISFSSLQESLLFGGGVKNSLQEVQNDTLLPTLSLVIDSHYDEILYFKPLKGWQTSQKAYLITQPRESFKPYSIARIHDDIIYLDRKPLHSPHLILPIQNHTLTLHDNILWLDNAPLINDVSSFIITPISSTQGTFLEMQLCVKAPIKNHCENGGVWLDEIVVWQ</sequence>
<comment type="caution">
    <text evidence="2">The sequence shown here is derived from an EMBL/GenBank/DDBJ whole genome shotgun (WGS) entry which is preliminary data.</text>
</comment>
<dbReference type="EMBL" id="JRMQ02000002">
    <property type="protein sequence ID" value="TLE02762.1"/>
    <property type="molecule type" value="Genomic_DNA"/>
</dbReference>
<keyword evidence="1" id="KW-0812">Transmembrane</keyword>